<comment type="caution">
    <text evidence="5">The sequence shown here is derived from an EMBL/GenBank/DDBJ whole genome shotgun (WGS) entry which is preliminary data.</text>
</comment>
<dbReference type="PRINTS" id="PR00598">
    <property type="entry name" value="HTHMARR"/>
</dbReference>
<dbReference type="InterPro" id="IPR000835">
    <property type="entry name" value="HTH_MarR-typ"/>
</dbReference>
<name>A0ABW3F9T6_9HYPH</name>
<protein>
    <submittedName>
        <fullName evidence="5">MarR family winged helix-turn-helix transcriptional regulator</fullName>
    </submittedName>
</protein>
<dbReference type="PANTHER" id="PTHR42756:SF1">
    <property type="entry name" value="TRANSCRIPTIONAL REPRESSOR OF EMRAB OPERON"/>
    <property type="match status" value="1"/>
</dbReference>
<dbReference type="Pfam" id="PF12802">
    <property type="entry name" value="MarR_2"/>
    <property type="match status" value="1"/>
</dbReference>
<sequence>MGSSRQFFNAVTGMEDSQGKSRNGEQTLPTVVGAPIHDGHDQMTSVKLWQNPCWFTYRLNYLALRYNGPLYAWVEEHYGLSRPEFVVIFSLGLMDGAYARDIGASSGFPQNTLSRAIHKLTQTGLISREPDQQDGRRYIVSLTRDGRDLFNEALPKFVSFEKMMLDSLSDSEQQTLSHLMAKMVLASPQWPKSISEKADA</sequence>
<evidence type="ECO:0000259" key="4">
    <source>
        <dbReference type="PROSITE" id="PS50995"/>
    </source>
</evidence>
<evidence type="ECO:0000256" key="1">
    <source>
        <dbReference type="ARBA" id="ARBA00023015"/>
    </source>
</evidence>
<keyword evidence="2" id="KW-0238">DNA-binding</keyword>
<reference evidence="6" key="1">
    <citation type="journal article" date="2019" name="Int. J. Syst. Evol. Microbiol.">
        <title>The Global Catalogue of Microorganisms (GCM) 10K type strain sequencing project: providing services to taxonomists for standard genome sequencing and annotation.</title>
        <authorList>
            <consortium name="The Broad Institute Genomics Platform"/>
            <consortium name="The Broad Institute Genome Sequencing Center for Infectious Disease"/>
            <person name="Wu L."/>
            <person name="Ma J."/>
        </authorList>
    </citation>
    <scope>NUCLEOTIDE SEQUENCE [LARGE SCALE GENOMIC DNA]</scope>
    <source>
        <strain evidence="6">CCUG 60023</strain>
    </source>
</reference>
<evidence type="ECO:0000256" key="2">
    <source>
        <dbReference type="ARBA" id="ARBA00023125"/>
    </source>
</evidence>
<dbReference type="PROSITE" id="PS50995">
    <property type="entry name" value="HTH_MARR_2"/>
    <property type="match status" value="1"/>
</dbReference>
<accession>A0ABW3F9T6</accession>
<evidence type="ECO:0000313" key="5">
    <source>
        <dbReference type="EMBL" id="MFD0915231.1"/>
    </source>
</evidence>
<keyword evidence="3" id="KW-0804">Transcription</keyword>
<dbReference type="InterPro" id="IPR011991">
    <property type="entry name" value="ArsR-like_HTH"/>
</dbReference>
<organism evidence="5 6">
    <name type="scientific">Pseudahrensia aquimaris</name>
    <dbReference type="NCBI Taxonomy" id="744461"/>
    <lineage>
        <taxon>Bacteria</taxon>
        <taxon>Pseudomonadati</taxon>
        <taxon>Pseudomonadota</taxon>
        <taxon>Alphaproteobacteria</taxon>
        <taxon>Hyphomicrobiales</taxon>
        <taxon>Ahrensiaceae</taxon>
        <taxon>Pseudahrensia</taxon>
    </lineage>
</organism>
<dbReference type="RefSeq" id="WP_377211081.1">
    <property type="nucleotide sequence ID" value="NZ_JBHTJV010000002.1"/>
</dbReference>
<dbReference type="PANTHER" id="PTHR42756">
    <property type="entry name" value="TRANSCRIPTIONAL REGULATOR, MARR"/>
    <property type="match status" value="1"/>
</dbReference>
<keyword evidence="6" id="KW-1185">Reference proteome</keyword>
<proteinExistence type="predicted"/>
<dbReference type="Gene3D" id="1.10.10.10">
    <property type="entry name" value="Winged helix-like DNA-binding domain superfamily/Winged helix DNA-binding domain"/>
    <property type="match status" value="1"/>
</dbReference>
<gene>
    <name evidence="5" type="ORF">ACFQ14_02305</name>
</gene>
<dbReference type="EMBL" id="JBHTJV010000002">
    <property type="protein sequence ID" value="MFD0915231.1"/>
    <property type="molecule type" value="Genomic_DNA"/>
</dbReference>
<dbReference type="InterPro" id="IPR036390">
    <property type="entry name" value="WH_DNA-bd_sf"/>
</dbReference>
<dbReference type="InterPro" id="IPR036388">
    <property type="entry name" value="WH-like_DNA-bd_sf"/>
</dbReference>
<keyword evidence="1" id="KW-0805">Transcription regulation</keyword>
<dbReference type="Proteomes" id="UP001597101">
    <property type="component" value="Unassembled WGS sequence"/>
</dbReference>
<feature type="domain" description="HTH marR-type" evidence="4">
    <location>
        <begin position="56"/>
        <end position="185"/>
    </location>
</feature>
<dbReference type="CDD" id="cd00090">
    <property type="entry name" value="HTH_ARSR"/>
    <property type="match status" value="1"/>
</dbReference>
<dbReference type="SMART" id="SM00347">
    <property type="entry name" value="HTH_MARR"/>
    <property type="match status" value="1"/>
</dbReference>
<evidence type="ECO:0000313" key="6">
    <source>
        <dbReference type="Proteomes" id="UP001597101"/>
    </source>
</evidence>
<evidence type="ECO:0000256" key="3">
    <source>
        <dbReference type="ARBA" id="ARBA00023163"/>
    </source>
</evidence>
<dbReference type="SUPFAM" id="SSF46785">
    <property type="entry name" value="Winged helix' DNA-binding domain"/>
    <property type="match status" value="1"/>
</dbReference>